<dbReference type="AlphaFoldDB" id="A0A1Y2M3F2"/>
<keyword evidence="3" id="KW-1185">Reference proteome</keyword>
<organism evidence="2 3">
    <name type="scientific">Epicoccum nigrum</name>
    <name type="common">Soil fungus</name>
    <name type="synonym">Epicoccum purpurascens</name>
    <dbReference type="NCBI Taxonomy" id="105696"/>
    <lineage>
        <taxon>Eukaryota</taxon>
        <taxon>Fungi</taxon>
        <taxon>Dikarya</taxon>
        <taxon>Ascomycota</taxon>
        <taxon>Pezizomycotina</taxon>
        <taxon>Dothideomycetes</taxon>
        <taxon>Pleosporomycetidae</taxon>
        <taxon>Pleosporales</taxon>
        <taxon>Pleosporineae</taxon>
        <taxon>Didymellaceae</taxon>
        <taxon>Epicoccum</taxon>
    </lineage>
</organism>
<protein>
    <submittedName>
        <fullName evidence="2">Uncharacterized protein</fullName>
    </submittedName>
</protein>
<feature type="chain" id="PRO_5012711519" evidence="1">
    <location>
        <begin position="20"/>
        <end position="120"/>
    </location>
</feature>
<accession>A0A1Y2M3F2</accession>
<evidence type="ECO:0000256" key="1">
    <source>
        <dbReference type="SAM" id="SignalP"/>
    </source>
</evidence>
<proteinExistence type="predicted"/>
<sequence length="120" mass="12520">MKTATFITIIAAAVPAVWSLPASVASKPFAVPTCGAETCLASTHGTFVATSAPNGTAPNDLGGICSLPQDDVTRYVQTVKPCVDGDVGKKACTPGAIYQYKDLLKTVCALPEYKKQVEWA</sequence>
<keyword evidence="1" id="KW-0732">Signal</keyword>
<dbReference type="InParanoid" id="A0A1Y2M3F2"/>
<dbReference type="OMA" id="DGYFDGC"/>
<gene>
    <name evidence="2" type="ORF">B5807_04450</name>
</gene>
<dbReference type="Proteomes" id="UP000193240">
    <property type="component" value="Unassembled WGS sequence"/>
</dbReference>
<name>A0A1Y2M3F2_EPING</name>
<evidence type="ECO:0000313" key="2">
    <source>
        <dbReference type="EMBL" id="OSS50654.1"/>
    </source>
</evidence>
<reference evidence="2 3" key="1">
    <citation type="journal article" date="2017" name="Genome Announc.">
        <title>Genome sequence of the saprophytic ascomycete Epicoccum nigrum ICMP 19927 strain isolated from New Zealand.</title>
        <authorList>
            <person name="Fokin M."/>
            <person name="Fleetwood D."/>
            <person name="Weir B.S."/>
            <person name="Villas-Boas S.G."/>
        </authorList>
    </citation>
    <scope>NUCLEOTIDE SEQUENCE [LARGE SCALE GENOMIC DNA]</scope>
    <source>
        <strain evidence="2 3">ICMP 19927</strain>
    </source>
</reference>
<feature type="signal peptide" evidence="1">
    <location>
        <begin position="1"/>
        <end position="19"/>
    </location>
</feature>
<evidence type="ECO:0000313" key="3">
    <source>
        <dbReference type="Proteomes" id="UP000193240"/>
    </source>
</evidence>
<dbReference type="EMBL" id="KZ107841">
    <property type="protein sequence ID" value="OSS50654.1"/>
    <property type="molecule type" value="Genomic_DNA"/>
</dbReference>